<organism evidence="6 7">
    <name type="scientific">Hamadaea flava</name>
    <dbReference type="NCBI Taxonomy" id="1742688"/>
    <lineage>
        <taxon>Bacteria</taxon>
        <taxon>Bacillati</taxon>
        <taxon>Actinomycetota</taxon>
        <taxon>Actinomycetes</taxon>
        <taxon>Micromonosporales</taxon>
        <taxon>Micromonosporaceae</taxon>
        <taxon>Hamadaea</taxon>
    </lineage>
</organism>
<proteinExistence type="predicted"/>
<dbReference type="RefSeq" id="WP_253752603.1">
    <property type="nucleotide sequence ID" value="NZ_JAMZDZ010000001.1"/>
</dbReference>
<dbReference type="InterPro" id="IPR009057">
    <property type="entry name" value="Homeodomain-like_sf"/>
</dbReference>
<dbReference type="PANTHER" id="PTHR30055">
    <property type="entry name" value="HTH-TYPE TRANSCRIPTIONAL REGULATOR RUTR"/>
    <property type="match status" value="1"/>
</dbReference>
<sequence length="266" mass="28659">MGVYAGQGDPAWSISALWRERPVARTQPGPKRAISLDEIVRAATEIADRDGLTGLSMRAVGERLGRTAMSLYTYVPGKNELIDVMYDGAHAELPVAYDLAGGWRTAITAWAGDLLEFHLRHPWTVQVSFARPVLGPNEQVVLENLATILRATGLPADRCRPLVTALYHLVRGSAQTITEARKAAEVTGTPDEQWWSARSARLLAEVPDFAARFPESVWLSTRDVQPYSLEATARGAFVGGLDLLVTGLSATIGADHPSDSGACSPG</sequence>
<keyword evidence="1" id="KW-0805">Transcription regulation</keyword>
<dbReference type="PANTHER" id="PTHR30055:SF151">
    <property type="entry name" value="TRANSCRIPTIONAL REGULATORY PROTEIN"/>
    <property type="match status" value="1"/>
</dbReference>
<keyword evidence="7" id="KW-1185">Reference proteome</keyword>
<evidence type="ECO:0000313" key="7">
    <source>
        <dbReference type="Proteomes" id="UP001595816"/>
    </source>
</evidence>
<feature type="DNA-binding region" description="H-T-H motif" evidence="4">
    <location>
        <begin position="56"/>
        <end position="75"/>
    </location>
</feature>
<evidence type="ECO:0000256" key="1">
    <source>
        <dbReference type="ARBA" id="ARBA00023015"/>
    </source>
</evidence>
<gene>
    <name evidence="6" type="ORF">ACFOZ4_19400</name>
</gene>
<dbReference type="InterPro" id="IPR050109">
    <property type="entry name" value="HTH-type_TetR-like_transc_reg"/>
</dbReference>
<evidence type="ECO:0000256" key="4">
    <source>
        <dbReference type="PROSITE-ProRule" id="PRU00335"/>
    </source>
</evidence>
<dbReference type="Gene3D" id="1.10.357.10">
    <property type="entry name" value="Tetracycline Repressor, domain 2"/>
    <property type="match status" value="1"/>
</dbReference>
<dbReference type="InterPro" id="IPR036271">
    <property type="entry name" value="Tet_transcr_reg_TetR-rel_C_sf"/>
</dbReference>
<dbReference type="Pfam" id="PF02909">
    <property type="entry name" value="TetR_C_1"/>
    <property type="match status" value="1"/>
</dbReference>
<evidence type="ECO:0000256" key="3">
    <source>
        <dbReference type="ARBA" id="ARBA00023163"/>
    </source>
</evidence>
<dbReference type="Gene3D" id="1.10.10.60">
    <property type="entry name" value="Homeodomain-like"/>
    <property type="match status" value="1"/>
</dbReference>
<evidence type="ECO:0000313" key="6">
    <source>
        <dbReference type="EMBL" id="MFC4132780.1"/>
    </source>
</evidence>
<keyword evidence="2 4" id="KW-0238">DNA-binding</keyword>
<protein>
    <submittedName>
        <fullName evidence="6">TetR/AcrR family transcriptional regulator</fullName>
    </submittedName>
</protein>
<dbReference type="EMBL" id="JBHSAY010000009">
    <property type="protein sequence ID" value="MFC4132780.1"/>
    <property type="molecule type" value="Genomic_DNA"/>
</dbReference>
<evidence type="ECO:0000256" key="2">
    <source>
        <dbReference type="ARBA" id="ARBA00023125"/>
    </source>
</evidence>
<keyword evidence="3" id="KW-0804">Transcription</keyword>
<dbReference type="SUPFAM" id="SSF46689">
    <property type="entry name" value="Homeodomain-like"/>
    <property type="match status" value="1"/>
</dbReference>
<evidence type="ECO:0000259" key="5">
    <source>
        <dbReference type="PROSITE" id="PS50977"/>
    </source>
</evidence>
<reference evidence="7" key="1">
    <citation type="journal article" date="2019" name="Int. J. Syst. Evol. Microbiol.">
        <title>The Global Catalogue of Microorganisms (GCM) 10K type strain sequencing project: providing services to taxonomists for standard genome sequencing and annotation.</title>
        <authorList>
            <consortium name="The Broad Institute Genomics Platform"/>
            <consortium name="The Broad Institute Genome Sequencing Center for Infectious Disease"/>
            <person name="Wu L."/>
            <person name="Ma J."/>
        </authorList>
    </citation>
    <scope>NUCLEOTIDE SEQUENCE [LARGE SCALE GENOMIC DNA]</scope>
    <source>
        <strain evidence="7">CGMCC 4.7289</strain>
    </source>
</reference>
<accession>A0ABV8LP30</accession>
<dbReference type="PROSITE" id="PS50977">
    <property type="entry name" value="HTH_TETR_2"/>
    <property type="match status" value="1"/>
</dbReference>
<dbReference type="InterPro" id="IPR001647">
    <property type="entry name" value="HTH_TetR"/>
</dbReference>
<dbReference type="Proteomes" id="UP001595816">
    <property type="component" value="Unassembled WGS sequence"/>
</dbReference>
<dbReference type="SUPFAM" id="SSF48498">
    <property type="entry name" value="Tetracyclin repressor-like, C-terminal domain"/>
    <property type="match status" value="1"/>
</dbReference>
<feature type="domain" description="HTH tetR-type" evidence="5">
    <location>
        <begin position="33"/>
        <end position="93"/>
    </location>
</feature>
<dbReference type="InterPro" id="IPR004111">
    <property type="entry name" value="Repressor_TetR_C"/>
</dbReference>
<name>A0ABV8LP30_9ACTN</name>
<comment type="caution">
    <text evidence="6">The sequence shown here is derived from an EMBL/GenBank/DDBJ whole genome shotgun (WGS) entry which is preliminary data.</text>
</comment>